<dbReference type="OMA" id="PTHYVEN"/>
<dbReference type="SUPFAM" id="SSF56112">
    <property type="entry name" value="Protein kinase-like (PK-like)"/>
    <property type="match status" value="1"/>
</dbReference>
<dbReference type="InterPro" id="IPR011009">
    <property type="entry name" value="Kinase-like_dom_sf"/>
</dbReference>
<evidence type="ECO:0000259" key="16">
    <source>
        <dbReference type="PROSITE" id="PS51285"/>
    </source>
</evidence>
<dbReference type="PROSITE" id="PS51285">
    <property type="entry name" value="AGC_KINASE_CTER"/>
    <property type="match status" value="1"/>
</dbReference>
<dbReference type="GO" id="GO:0004674">
    <property type="term" value="F:protein serine/threonine kinase activity"/>
    <property type="evidence" value="ECO:0007669"/>
    <property type="project" value="UniProtKB-KW"/>
</dbReference>
<organism evidence="17 18">
    <name type="scientific">Lupinus angustifolius</name>
    <name type="common">Narrow-leaved blue lupine</name>
    <dbReference type="NCBI Taxonomy" id="3871"/>
    <lineage>
        <taxon>Eukaryota</taxon>
        <taxon>Viridiplantae</taxon>
        <taxon>Streptophyta</taxon>
        <taxon>Embryophyta</taxon>
        <taxon>Tracheophyta</taxon>
        <taxon>Spermatophyta</taxon>
        <taxon>Magnoliopsida</taxon>
        <taxon>eudicotyledons</taxon>
        <taxon>Gunneridae</taxon>
        <taxon>Pentapetalae</taxon>
        <taxon>rosids</taxon>
        <taxon>fabids</taxon>
        <taxon>Fabales</taxon>
        <taxon>Fabaceae</taxon>
        <taxon>Papilionoideae</taxon>
        <taxon>50 kb inversion clade</taxon>
        <taxon>genistoids sensu lato</taxon>
        <taxon>core genistoids</taxon>
        <taxon>Genisteae</taxon>
        <taxon>Lupinus</taxon>
    </lineage>
</organism>
<dbReference type="Gramene" id="OIW03587">
    <property type="protein sequence ID" value="OIW03587"/>
    <property type="gene ID" value="TanjilG_05131"/>
</dbReference>
<sequence>MVFKGRFFSSKKSDSSNSSPDASSTNNSPRSFTSNSPPAKTLPTAAAGAASSRRTLLKDGAWNKDVIRGKETQNQVMESRSKKLTAATAEGKESSPSLSFSPILASSLGLNKIKTRSGPLPREGFFGFRSDDKLGASNLSRNDGKKKENRVGFQESGASVGDCDHMPTGSVHFREQSPIVSPPQGSELSAEAEAGKQASSMAQNGGLGSADVCTPELLHSVYSFIMEEILFFPQTTYDYENPKESESPRFQAILRVTSAPRKRFPADIKSFSHELNSKGVRPFPFWKPRGLNNLQEILVVIKAKFDKAKEEVNSDLAVFAADLVGILEKNADILPDWQVTIEDLLILARRCSMTSSGEFWLQCEGIVQDLDDMPREGFFGFRSDDKLGASNLSRNDGKKKENRVGFQESGASVGDCDHMPTGSVHFREQSPIVSPPQGSELSAEAEAGKQASSMAQNGGLGSADVCTPETTYDYENPKESESPRFQAILRVTSAPRKRFPADIKSFSHELNSKGVRPFPFWKPRGLNNLQEILVVIKAKFDKAKEEVNSDLAVFAADLVGILEKNADILPDWQVTIEDLLILARRCSMTSSGEFWLQCEGIVQDLDDRRQEHPPGMLKQLHTRMLFILTRCTRLLQFHKESGLAEDEHVFNLHQSRVLHSAERGIPPGLGRDAKSSSAARALKTPTKKAYSQEQSSALGWKKDVVQPKKLSLPAADETSKHSKSPSGRNRMASWKKFPSPSGKSPKEAVQLTDQNNRRLEPSKTPNNNRCTSDVDLSAAKPSEVLPIKDFQDHGPKHQRKVSWGYWGDQQKNNEESSIICRICEEEVPTSHLEDHSRTCAVADRCDRKGLSVNERLVRIAETLEKIMELCTQKDTQQIVGSPDVAKVSNSSMTEESEILSPKLSDWSHRGSEDMVDCFPESDNLVCMDGLSLISCKTRLGPKSDQGMTTSSGGSMTPRSPLMTPRTSQFDLLLAGKGAYSEHDDLPQMNDLADIARCVASTHLDDDRSTSYLLTCLDDLRAVVERRKFNALTVETFGTRIEKLIREKYLQLTEMVDVEKVDIESTVIDDDVLMEDDVVRSLRTTPVHSSRDRTSIDDFEIIKPISRGAFGRVFLAKKRTTGDLFAIKVLRKADMVRKNAVESILAERDILITVRNPFVVRFFYSFTCRENLYLVMEYLNGGDLYSLLRNLGCLDEEVVRVYIAEVVLALEYLHSLRVVHRDLKPDNLLIAHDGHIKLTDFGLSKVGLINSTDDLSGPAVRGTSLLGEDEPHFPTSEHKRELRKKRSAVGTPDYLAPEILLGTGHGYTADWWSVGVILFELLVGLPPFNAEHPQSIFDNILNRKIPWPAVPDEMSPEAQDLIDRLLTEDPDLRLGARGASEVKQHVFFKDINWDTLARQKAAFVPASESALDTSYFTSRYSWNTSEGLVYPTSDAEDSSDADSSSGSSGCLSNRHDEVGDECGGLAEFDSGPSVNYSFSNFSFKVLTLQLKTTPCARRTLQNLLTHSPCTTSLGSPFEESEVES</sequence>
<gene>
    <name evidence="17" type="ORF">TanjilG_05131</name>
</gene>
<evidence type="ECO:0000256" key="13">
    <source>
        <dbReference type="ARBA" id="ARBA00048679"/>
    </source>
</evidence>
<keyword evidence="5" id="KW-0808">Transferase</keyword>
<feature type="compositionally biased region" description="Low complexity" evidence="14">
    <location>
        <begin position="15"/>
        <end position="29"/>
    </location>
</feature>
<evidence type="ECO:0000256" key="6">
    <source>
        <dbReference type="ARBA" id="ARBA00022723"/>
    </source>
</evidence>
<keyword evidence="11" id="KW-0067">ATP-binding</keyword>
<evidence type="ECO:0000256" key="14">
    <source>
        <dbReference type="SAM" id="MobiDB-lite"/>
    </source>
</evidence>
<feature type="compositionally biased region" description="Polar residues" evidence="14">
    <location>
        <begin position="945"/>
        <end position="957"/>
    </location>
</feature>
<dbReference type="GO" id="GO:0005524">
    <property type="term" value="F:ATP binding"/>
    <property type="evidence" value="ECO:0007669"/>
    <property type="project" value="UniProtKB-KW"/>
</dbReference>
<evidence type="ECO:0000256" key="5">
    <source>
        <dbReference type="ARBA" id="ARBA00022679"/>
    </source>
</evidence>
<comment type="similarity">
    <text evidence="1">Belongs to the protein kinase superfamily. AGC Ser/Thr protein kinase family.</text>
</comment>
<evidence type="ECO:0000256" key="11">
    <source>
        <dbReference type="ARBA" id="ARBA00022840"/>
    </source>
</evidence>
<feature type="region of interest" description="Disordered" evidence="14">
    <location>
        <begin position="1430"/>
        <end position="1453"/>
    </location>
</feature>
<evidence type="ECO:0000259" key="15">
    <source>
        <dbReference type="PROSITE" id="PS50011"/>
    </source>
</evidence>
<keyword evidence="7" id="KW-0547">Nucleotide-binding</keyword>
<dbReference type="GO" id="GO:0035556">
    <property type="term" value="P:intracellular signal transduction"/>
    <property type="evidence" value="ECO:0007669"/>
    <property type="project" value="TreeGrafter"/>
</dbReference>
<dbReference type="FunFam" id="3.30.200.20:FF:000147">
    <property type="entry name" value="probable serine/threonine protein kinase IREH1"/>
    <property type="match status" value="1"/>
</dbReference>
<evidence type="ECO:0000256" key="10">
    <source>
        <dbReference type="ARBA" id="ARBA00022833"/>
    </source>
</evidence>
<dbReference type="EC" id="2.7.11.1" evidence="2"/>
<dbReference type="GO" id="GO:0008270">
    <property type="term" value="F:zinc ion binding"/>
    <property type="evidence" value="ECO:0007669"/>
    <property type="project" value="UniProtKB-KW"/>
</dbReference>
<dbReference type="InterPro" id="IPR000961">
    <property type="entry name" value="AGC-kinase_C"/>
</dbReference>
<dbReference type="Pfam" id="PF26031">
    <property type="entry name" value="IREH1"/>
    <property type="match status" value="2"/>
</dbReference>
<comment type="catalytic activity">
    <reaction evidence="13">
        <text>L-seryl-[protein] + ATP = O-phospho-L-seryl-[protein] + ADP + H(+)</text>
        <dbReference type="Rhea" id="RHEA:17989"/>
        <dbReference type="Rhea" id="RHEA-COMP:9863"/>
        <dbReference type="Rhea" id="RHEA-COMP:11604"/>
        <dbReference type="ChEBI" id="CHEBI:15378"/>
        <dbReference type="ChEBI" id="CHEBI:29999"/>
        <dbReference type="ChEBI" id="CHEBI:30616"/>
        <dbReference type="ChEBI" id="CHEBI:83421"/>
        <dbReference type="ChEBI" id="CHEBI:456216"/>
        <dbReference type="EC" id="2.7.11.1"/>
    </reaction>
</comment>
<keyword evidence="4" id="KW-0597">Phosphoprotein</keyword>
<feature type="region of interest" description="Disordered" evidence="14">
    <location>
        <begin position="941"/>
        <end position="961"/>
    </location>
</feature>
<feature type="domain" description="Protein kinase" evidence="15">
    <location>
        <begin position="1098"/>
        <end position="1387"/>
    </location>
</feature>
<evidence type="ECO:0000313" key="18">
    <source>
        <dbReference type="Proteomes" id="UP000188354"/>
    </source>
</evidence>
<keyword evidence="9" id="KW-0418">Kinase</keyword>
<name>A0A1J7HSZ5_LUPAN</name>
<feature type="region of interest" description="Disordered" evidence="14">
    <location>
        <begin position="662"/>
        <end position="774"/>
    </location>
</feature>
<keyword evidence="10" id="KW-0862">Zinc</keyword>
<dbReference type="InterPro" id="IPR000719">
    <property type="entry name" value="Prot_kinase_dom"/>
</dbReference>
<keyword evidence="3" id="KW-0723">Serine/threonine-protein kinase</keyword>
<dbReference type="InterPro" id="IPR058783">
    <property type="entry name" value="IREH1/IRE-like_N"/>
</dbReference>
<feature type="compositionally biased region" description="Low complexity" evidence="14">
    <location>
        <begin position="36"/>
        <end position="54"/>
    </location>
</feature>
<feature type="compositionally biased region" description="Basic and acidic residues" evidence="14">
    <location>
        <begin position="61"/>
        <end position="71"/>
    </location>
</feature>
<dbReference type="PROSITE" id="PS50011">
    <property type="entry name" value="PROTEIN_KINASE_DOM"/>
    <property type="match status" value="1"/>
</dbReference>
<dbReference type="Pfam" id="PF00069">
    <property type="entry name" value="Pkinase"/>
    <property type="match status" value="1"/>
</dbReference>
<reference evidence="17 18" key="1">
    <citation type="journal article" date="2017" name="Plant Biotechnol. J.">
        <title>A comprehensive draft genome sequence for lupin (Lupinus angustifolius), an emerging health food: insights into plant-microbe interactions and legume evolution.</title>
        <authorList>
            <person name="Hane J.K."/>
            <person name="Ming Y."/>
            <person name="Kamphuis L.G."/>
            <person name="Nelson M.N."/>
            <person name="Garg G."/>
            <person name="Atkins C.A."/>
            <person name="Bayer P.E."/>
            <person name="Bravo A."/>
            <person name="Bringans S."/>
            <person name="Cannon S."/>
            <person name="Edwards D."/>
            <person name="Foley R."/>
            <person name="Gao L.L."/>
            <person name="Harrison M.J."/>
            <person name="Huang W."/>
            <person name="Hurgobin B."/>
            <person name="Li S."/>
            <person name="Liu C.W."/>
            <person name="McGrath A."/>
            <person name="Morahan G."/>
            <person name="Murray J."/>
            <person name="Weller J."/>
            <person name="Jian J."/>
            <person name="Singh K.B."/>
        </authorList>
    </citation>
    <scope>NUCLEOTIDE SEQUENCE [LARGE SCALE GENOMIC DNA]</scope>
    <source>
        <strain evidence="18">cv. Tanjil</strain>
        <tissue evidence="17">Whole plant</tissue>
    </source>
</reference>
<feature type="domain" description="AGC-kinase C-terminal" evidence="16">
    <location>
        <begin position="1388"/>
        <end position="1492"/>
    </location>
</feature>
<evidence type="ECO:0000256" key="7">
    <source>
        <dbReference type="ARBA" id="ARBA00022741"/>
    </source>
</evidence>
<dbReference type="Gene3D" id="1.10.510.10">
    <property type="entry name" value="Transferase(Phosphotransferase) domain 1"/>
    <property type="match status" value="1"/>
</dbReference>
<dbReference type="PANTHER" id="PTHR24356:SF1">
    <property type="entry name" value="SERINE_THREONINE-PROTEIN KINASE GREATWALL"/>
    <property type="match status" value="1"/>
</dbReference>
<proteinExistence type="inferred from homology"/>
<evidence type="ECO:0000313" key="17">
    <source>
        <dbReference type="EMBL" id="OIW03587.1"/>
    </source>
</evidence>
<feature type="region of interest" description="Disordered" evidence="14">
    <location>
        <begin position="136"/>
        <end position="205"/>
    </location>
</feature>
<comment type="catalytic activity">
    <reaction evidence="12">
        <text>L-threonyl-[protein] + ATP = O-phospho-L-threonyl-[protein] + ADP + H(+)</text>
        <dbReference type="Rhea" id="RHEA:46608"/>
        <dbReference type="Rhea" id="RHEA-COMP:11060"/>
        <dbReference type="Rhea" id="RHEA-COMP:11605"/>
        <dbReference type="ChEBI" id="CHEBI:15378"/>
        <dbReference type="ChEBI" id="CHEBI:30013"/>
        <dbReference type="ChEBI" id="CHEBI:30616"/>
        <dbReference type="ChEBI" id="CHEBI:61977"/>
        <dbReference type="ChEBI" id="CHEBI:456216"/>
        <dbReference type="EC" id="2.7.11.1"/>
    </reaction>
</comment>
<dbReference type="InterPro" id="IPR008271">
    <property type="entry name" value="Ser/Thr_kinase_AS"/>
</dbReference>
<dbReference type="STRING" id="3871.A0A1J7HSZ5"/>
<evidence type="ECO:0000256" key="9">
    <source>
        <dbReference type="ARBA" id="ARBA00022777"/>
    </source>
</evidence>
<keyword evidence="6" id="KW-0479">Metal-binding</keyword>
<dbReference type="EMBL" id="CM007370">
    <property type="protein sequence ID" value="OIW03587.1"/>
    <property type="molecule type" value="Genomic_DNA"/>
</dbReference>
<evidence type="ECO:0000256" key="4">
    <source>
        <dbReference type="ARBA" id="ARBA00022553"/>
    </source>
</evidence>
<evidence type="ECO:0000256" key="2">
    <source>
        <dbReference type="ARBA" id="ARBA00012513"/>
    </source>
</evidence>
<evidence type="ECO:0000256" key="3">
    <source>
        <dbReference type="ARBA" id="ARBA00022527"/>
    </source>
</evidence>
<dbReference type="CDD" id="cd05579">
    <property type="entry name" value="STKc_MAST_like"/>
    <property type="match status" value="1"/>
</dbReference>
<dbReference type="Proteomes" id="UP000188354">
    <property type="component" value="Chromosome LG10"/>
</dbReference>
<dbReference type="InterPro" id="IPR050236">
    <property type="entry name" value="Ser_Thr_kinase_AGC"/>
</dbReference>
<protein>
    <recommendedName>
        <fullName evidence="2">non-specific serine/threonine protein kinase</fullName>
        <ecNumber evidence="2">2.7.11.1</ecNumber>
    </recommendedName>
</protein>
<evidence type="ECO:0000256" key="8">
    <source>
        <dbReference type="ARBA" id="ARBA00022771"/>
    </source>
</evidence>
<keyword evidence="18" id="KW-1185">Reference proteome</keyword>
<accession>A0A1J7HSZ5</accession>
<dbReference type="PANTHER" id="PTHR24356">
    <property type="entry name" value="SERINE/THREONINE-PROTEIN KINASE"/>
    <property type="match status" value="1"/>
</dbReference>
<evidence type="ECO:0000256" key="1">
    <source>
        <dbReference type="ARBA" id="ARBA00009903"/>
    </source>
</evidence>
<dbReference type="Gene3D" id="3.30.200.20">
    <property type="entry name" value="Phosphorylase Kinase, domain 1"/>
    <property type="match status" value="1"/>
</dbReference>
<evidence type="ECO:0000256" key="12">
    <source>
        <dbReference type="ARBA" id="ARBA00047899"/>
    </source>
</evidence>
<dbReference type="SMART" id="SM00220">
    <property type="entry name" value="S_TKc"/>
    <property type="match status" value="1"/>
</dbReference>
<feature type="region of interest" description="Disordered" evidence="14">
    <location>
        <begin position="390"/>
        <end position="479"/>
    </location>
</feature>
<keyword evidence="8" id="KW-0863">Zinc-finger</keyword>
<feature type="compositionally biased region" description="Low complexity" evidence="14">
    <location>
        <begin position="734"/>
        <end position="743"/>
    </location>
</feature>
<feature type="region of interest" description="Disordered" evidence="14">
    <location>
        <begin position="1"/>
        <end position="101"/>
    </location>
</feature>
<dbReference type="PROSITE" id="PS00108">
    <property type="entry name" value="PROTEIN_KINASE_ST"/>
    <property type="match status" value="1"/>
</dbReference>